<dbReference type="AlphaFoldDB" id="A0A484GMA9"/>
<dbReference type="InterPro" id="IPR036927">
    <property type="entry name" value="Cyt_c_oxase-like_su1_sf"/>
</dbReference>
<evidence type="ECO:0000313" key="3">
    <source>
        <dbReference type="Proteomes" id="UP000295264"/>
    </source>
</evidence>
<keyword evidence="1" id="KW-0472">Membrane</keyword>
<reference evidence="2 3" key="1">
    <citation type="journal article" date="2018" name="Genomics">
        <title>Molecular footprints of inshore aquatic adaptation in Indo-Pacific humpback dolphin (Sousa chinensis).</title>
        <authorList>
            <person name="Ming Y."/>
            <person name="Jian J."/>
            <person name="Yu F."/>
            <person name="Yu X."/>
            <person name="Wang J."/>
            <person name="Liu W."/>
        </authorList>
    </citation>
    <scope>NUCLEOTIDE SEQUENCE [LARGE SCALE GENOMIC DNA]</scope>
    <source>
        <strain evidence="2">MY-2018</strain>
        <tissue evidence="2">Skin</tissue>
    </source>
</reference>
<dbReference type="SUPFAM" id="SSF81442">
    <property type="entry name" value="Cytochrome c oxidase subunit I-like"/>
    <property type="match status" value="1"/>
</dbReference>
<protein>
    <recommendedName>
        <fullName evidence="4">Cytochrome oxidase subunit 1</fullName>
    </recommendedName>
</protein>
<feature type="non-terminal residue" evidence="2">
    <location>
        <position position="1"/>
    </location>
</feature>
<dbReference type="Gene3D" id="1.20.210.10">
    <property type="entry name" value="Cytochrome c oxidase-like, subunit I domain"/>
    <property type="match status" value="1"/>
</dbReference>
<keyword evidence="1" id="KW-1133">Transmembrane helix</keyword>
<feature type="transmembrane region" description="Helical" evidence="1">
    <location>
        <begin position="6"/>
        <end position="25"/>
    </location>
</feature>
<accession>A0A484GMA9</accession>
<sequence>FFPLHLAGVYSILGSINFITTIISIKTPAI</sequence>
<name>A0A484GMA9_SOUCH</name>
<dbReference type="EMBL" id="QWLN02006698">
    <property type="protein sequence ID" value="TEA36266.1"/>
    <property type="molecule type" value="Genomic_DNA"/>
</dbReference>
<gene>
    <name evidence="2" type="ORF">DBR06_SOUSAS18910035</name>
</gene>
<evidence type="ECO:0008006" key="4">
    <source>
        <dbReference type="Google" id="ProtNLM"/>
    </source>
</evidence>
<proteinExistence type="predicted"/>
<organism evidence="2 3">
    <name type="scientific">Sousa chinensis</name>
    <name type="common">Indo-pacific humpbacked dolphin</name>
    <name type="synonym">Steno chinensis</name>
    <dbReference type="NCBI Taxonomy" id="103600"/>
    <lineage>
        <taxon>Eukaryota</taxon>
        <taxon>Metazoa</taxon>
        <taxon>Chordata</taxon>
        <taxon>Craniata</taxon>
        <taxon>Vertebrata</taxon>
        <taxon>Euteleostomi</taxon>
        <taxon>Mammalia</taxon>
        <taxon>Eutheria</taxon>
        <taxon>Laurasiatheria</taxon>
        <taxon>Artiodactyla</taxon>
        <taxon>Whippomorpha</taxon>
        <taxon>Cetacea</taxon>
        <taxon>Odontoceti</taxon>
        <taxon>Delphinidae</taxon>
        <taxon>Sousa</taxon>
    </lineage>
</organism>
<keyword evidence="1" id="KW-0812">Transmembrane</keyword>
<feature type="non-terminal residue" evidence="2">
    <location>
        <position position="30"/>
    </location>
</feature>
<comment type="caution">
    <text evidence="2">The sequence shown here is derived from an EMBL/GenBank/DDBJ whole genome shotgun (WGS) entry which is preliminary data.</text>
</comment>
<dbReference type="Proteomes" id="UP000295264">
    <property type="component" value="Unassembled WGS sequence"/>
</dbReference>
<evidence type="ECO:0000256" key="1">
    <source>
        <dbReference type="SAM" id="Phobius"/>
    </source>
</evidence>
<keyword evidence="3" id="KW-1185">Reference proteome</keyword>
<evidence type="ECO:0000313" key="2">
    <source>
        <dbReference type="EMBL" id="TEA36266.1"/>
    </source>
</evidence>